<organism evidence="1 3">
    <name type="scientific">Aequorivita flava</name>
    <dbReference type="NCBI Taxonomy" id="3114371"/>
    <lineage>
        <taxon>Bacteria</taxon>
        <taxon>Pseudomonadati</taxon>
        <taxon>Bacteroidota</taxon>
        <taxon>Flavobacteriia</taxon>
        <taxon>Flavobacteriales</taxon>
        <taxon>Flavobacteriaceae</taxon>
        <taxon>Aequorivita</taxon>
    </lineage>
</organism>
<dbReference type="Proteomes" id="UP001388259">
    <property type="component" value="Unassembled WGS sequence"/>
</dbReference>
<sequence>MIFKEKMKIVNKELGGIKSIRTTEKIYECIEEWDFKSNGKITQDKIAHLINVHVSTIKRYWSNFKTFVKELNDDYKGTIKVDETEMIECRIDYSEFYINKPLMKKSA</sequence>
<accession>A0AB35YZX4</accession>
<reference evidence="1 4" key="1">
    <citation type="submission" date="2024-01" db="EMBL/GenBank/DDBJ databases">
        <title>Aequorivita flavus sp. nov., isolated from deep-sea sediment.</title>
        <authorList>
            <person name="Chen X."/>
        </authorList>
    </citation>
    <scope>NUCLEOTIDE SEQUENCE</scope>
    <source>
        <strain evidence="1">MCCC 1A16923</strain>
        <strain evidence="2 4">MCCC 1A16935</strain>
    </source>
</reference>
<keyword evidence="4" id="KW-1185">Reference proteome</keyword>
<gene>
    <name evidence="2" type="ORF">VZD24_14640</name>
    <name evidence="1" type="ORF">VZD85_14645</name>
</gene>
<proteinExistence type="predicted"/>
<dbReference type="EMBL" id="JAZBJM010000016">
    <property type="protein sequence ID" value="MEM0519598.1"/>
    <property type="molecule type" value="Genomic_DNA"/>
</dbReference>
<name>A0AB35YZX4_9FLAO</name>
<evidence type="ECO:0000313" key="3">
    <source>
        <dbReference type="Proteomes" id="UP001388259"/>
    </source>
</evidence>
<dbReference type="EMBL" id="JBANCF010000018">
    <property type="protein sequence ID" value="MEM0574760.1"/>
    <property type="molecule type" value="Genomic_DNA"/>
</dbReference>
<evidence type="ECO:0000313" key="4">
    <source>
        <dbReference type="Proteomes" id="UP001390963"/>
    </source>
</evidence>
<evidence type="ECO:0000313" key="1">
    <source>
        <dbReference type="EMBL" id="MEM0519598.1"/>
    </source>
</evidence>
<comment type="caution">
    <text evidence="1">The sequence shown here is derived from an EMBL/GenBank/DDBJ whole genome shotgun (WGS) entry which is preliminary data.</text>
</comment>
<evidence type="ECO:0000313" key="2">
    <source>
        <dbReference type="EMBL" id="MEM0574760.1"/>
    </source>
</evidence>
<dbReference type="AlphaFoldDB" id="A0AB35YZX4"/>
<dbReference type="Proteomes" id="UP001390963">
    <property type="component" value="Unassembled WGS sequence"/>
</dbReference>
<protein>
    <submittedName>
        <fullName evidence="1">Uncharacterized protein</fullName>
    </submittedName>
</protein>
<dbReference type="RefSeq" id="WP_342688027.1">
    <property type="nucleotide sequence ID" value="NZ_JAZBJM010000016.1"/>
</dbReference>